<accession>A0A7K1V658</accession>
<keyword evidence="4" id="KW-1185">Reference proteome</keyword>
<sequence>MTWSTMGVRVASWVPMAVRIWSAEGCSLPLNGSSGTAARMSLQPTALAFAAATVVVFAGCAASPLLLPELDPQPVTSKPTVATSATGTARETARDTWNFMIQPSEFSPPARRSWCGLDNVRLIADHFRVIAPPSSLFTGPEDRLKKAGGFSPSSGGAGRFGGDPSHRRKLTTSMKRTLAATLAGAAGIAAIAFAGTGMASADTPDCSPAARVAAHQDAKPKVQAYLAANPDLKAELVKIKGLPKDQRKAEWTTYKQAHPDQIKGLRDARSAVIAFRQACHK</sequence>
<feature type="domain" description="Haemophore haem-binding" evidence="2">
    <location>
        <begin position="204"/>
        <end position="280"/>
    </location>
</feature>
<dbReference type="Proteomes" id="UP000466794">
    <property type="component" value="Unassembled WGS sequence"/>
</dbReference>
<gene>
    <name evidence="3" type="ORF">GPX89_32525</name>
</gene>
<evidence type="ECO:0000313" key="3">
    <source>
        <dbReference type="EMBL" id="MVU81951.1"/>
    </source>
</evidence>
<feature type="transmembrane region" description="Helical" evidence="1">
    <location>
        <begin position="46"/>
        <end position="67"/>
    </location>
</feature>
<reference evidence="3 4" key="1">
    <citation type="submission" date="2019-12" db="EMBL/GenBank/DDBJ databases">
        <title>Nocardia sp. nov. ET3-3 isolated from soil.</title>
        <authorList>
            <person name="Kanchanasin P."/>
            <person name="Tanasupawat S."/>
            <person name="Yuki M."/>
            <person name="Kudo T."/>
        </authorList>
    </citation>
    <scope>NUCLEOTIDE SEQUENCE [LARGE SCALE GENOMIC DNA]</scope>
    <source>
        <strain evidence="3 4">ET3-3</strain>
    </source>
</reference>
<keyword evidence="1" id="KW-1133">Transmembrane helix</keyword>
<keyword evidence="1" id="KW-0812">Transmembrane</keyword>
<keyword evidence="1" id="KW-0472">Membrane</keyword>
<dbReference type="InterPro" id="IPR038378">
    <property type="entry name" value="MHB_sf"/>
</dbReference>
<feature type="transmembrane region" description="Helical" evidence="1">
    <location>
        <begin position="177"/>
        <end position="199"/>
    </location>
</feature>
<dbReference type="EMBL" id="WRPP01000007">
    <property type="protein sequence ID" value="MVU81951.1"/>
    <property type="molecule type" value="Genomic_DNA"/>
</dbReference>
<evidence type="ECO:0000256" key="1">
    <source>
        <dbReference type="SAM" id="Phobius"/>
    </source>
</evidence>
<dbReference type="InterPro" id="IPR032407">
    <property type="entry name" value="MHB"/>
</dbReference>
<proteinExistence type="predicted"/>
<dbReference type="AlphaFoldDB" id="A0A7K1V658"/>
<comment type="caution">
    <text evidence="3">The sequence shown here is derived from an EMBL/GenBank/DDBJ whole genome shotgun (WGS) entry which is preliminary data.</text>
</comment>
<evidence type="ECO:0000313" key="4">
    <source>
        <dbReference type="Proteomes" id="UP000466794"/>
    </source>
</evidence>
<protein>
    <submittedName>
        <fullName evidence="3">Hemophore-related protein</fullName>
    </submittedName>
</protein>
<dbReference type="NCBIfam" id="TIGR04529">
    <property type="entry name" value="MTB_hemophore"/>
    <property type="match status" value="1"/>
</dbReference>
<name>A0A7K1V658_9NOCA</name>
<dbReference type="GO" id="GO:0020037">
    <property type="term" value="F:heme binding"/>
    <property type="evidence" value="ECO:0007669"/>
    <property type="project" value="InterPro"/>
</dbReference>
<evidence type="ECO:0000259" key="2">
    <source>
        <dbReference type="Pfam" id="PF16525"/>
    </source>
</evidence>
<dbReference type="Pfam" id="PF16525">
    <property type="entry name" value="MHB"/>
    <property type="match status" value="1"/>
</dbReference>
<organism evidence="3 4">
    <name type="scientific">Nocardia terrae</name>
    <dbReference type="NCBI Taxonomy" id="2675851"/>
    <lineage>
        <taxon>Bacteria</taxon>
        <taxon>Bacillati</taxon>
        <taxon>Actinomycetota</taxon>
        <taxon>Actinomycetes</taxon>
        <taxon>Mycobacteriales</taxon>
        <taxon>Nocardiaceae</taxon>
        <taxon>Nocardia</taxon>
    </lineage>
</organism>
<dbReference type="Gene3D" id="1.20.20.20">
    <property type="entry name" value="Haemophore, haem-binding domain"/>
    <property type="match status" value="1"/>
</dbReference>